<keyword evidence="8 10" id="KW-0472">Membrane</keyword>
<evidence type="ECO:0000256" key="2">
    <source>
        <dbReference type="ARBA" id="ARBA00005417"/>
    </source>
</evidence>
<evidence type="ECO:0000256" key="3">
    <source>
        <dbReference type="ARBA" id="ARBA00022448"/>
    </source>
</evidence>
<keyword evidence="3 10" id="KW-0813">Transport</keyword>
<comment type="function">
    <text evidence="9">Probably part of an ABC transporter complex. Responsible for energy coupling to the transport system.</text>
</comment>
<comment type="function">
    <text evidence="10">Part of an ABC transporter complex. Responsible for energy coupling to the transport system.</text>
</comment>
<evidence type="ECO:0000256" key="9">
    <source>
        <dbReference type="ARBA" id="ARBA00025157"/>
    </source>
</evidence>
<dbReference type="PANTHER" id="PTHR43553">
    <property type="entry name" value="HEAVY METAL TRANSPORTER"/>
    <property type="match status" value="1"/>
</dbReference>
<dbReference type="SMART" id="SM00382">
    <property type="entry name" value="AAA"/>
    <property type="match status" value="1"/>
</dbReference>
<keyword evidence="5 10" id="KW-0547">Nucleotide-binding</keyword>
<comment type="caution">
    <text evidence="12">The sequence shown here is derived from an EMBL/GenBank/DDBJ whole genome shotgun (WGS) entry which is preliminary data.</text>
</comment>
<evidence type="ECO:0000256" key="1">
    <source>
        <dbReference type="ARBA" id="ARBA00004202"/>
    </source>
</evidence>
<dbReference type="InterPro" id="IPR003439">
    <property type="entry name" value="ABC_transporter-like_ATP-bd"/>
</dbReference>
<dbReference type="FunFam" id="3.40.50.300:FF:000224">
    <property type="entry name" value="Energy-coupling factor transporter ATP-binding protein EcfA"/>
    <property type="match status" value="1"/>
</dbReference>
<gene>
    <name evidence="12" type="ORF">HNR36_001084</name>
</gene>
<evidence type="ECO:0000256" key="7">
    <source>
        <dbReference type="ARBA" id="ARBA00022967"/>
    </source>
</evidence>
<dbReference type="InterPro" id="IPR027417">
    <property type="entry name" value="P-loop_NTPase"/>
</dbReference>
<dbReference type="InterPro" id="IPR015856">
    <property type="entry name" value="ABC_transpr_CbiO/EcfA_su"/>
</dbReference>
<dbReference type="CDD" id="cd03225">
    <property type="entry name" value="ABC_cobalt_CbiO_domain1"/>
    <property type="match status" value="1"/>
</dbReference>
<feature type="domain" description="ABC transporter" evidence="11">
    <location>
        <begin position="6"/>
        <end position="241"/>
    </location>
</feature>
<dbReference type="EMBL" id="JACHGZ010000009">
    <property type="protein sequence ID" value="MBB5148698.1"/>
    <property type="molecule type" value="Genomic_DNA"/>
</dbReference>
<dbReference type="InterPro" id="IPR017871">
    <property type="entry name" value="ABC_transporter-like_CS"/>
</dbReference>
<keyword evidence="4 10" id="KW-1003">Cell membrane</keyword>
<comment type="subcellular location">
    <subcellularLocation>
        <location evidence="1 10">Cell membrane</location>
        <topology evidence="1 10">Peripheral membrane protein</topology>
    </subcellularLocation>
</comment>
<dbReference type="GO" id="GO:0005524">
    <property type="term" value="F:ATP binding"/>
    <property type="evidence" value="ECO:0007669"/>
    <property type="project" value="UniProtKB-UniRule"/>
</dbReference>
<dbReference type="AlphaFoldDB" id="A0A840PWY5"/>
<dbReference type="InterPro" id="IPR005876">
    <property type="entry name" value="Co_trans_ATP-bd"/>
</dbReference>
<keyword evidence="6 10" id="KW-0067">ATP-binding</keyword>
<dbReference type="InterPro" id="IPR050095">
    <property type="entry name" value="ECF_ABC_transporter_ATP-bd"/>
</dbReference>
<evidence type="ECO:0000259" key="11">
    <source>
        <dbReference type="PROSITE" id="PS50893"/>
    </source>
</evidence>
<evidence type="ECO:0000256" key="5">
    <source>
        <dbReference type="ARBA" id="ARBA00022741"/>
    </source>
</evidence>
<dbReference type="GO" id="GO:0043190">
    <property type="term" value="C:ATP-binding cassette (ABC) transporter complex"/>
    <property type="evidence" value="ECO:0007669"/>
    <property type="project" value="TreeGrafter"/>
</dbReference>
<dbReference type="InterPro" id="IPR003593">
    <property type="entry name" value="AAA+_ATPase"/>
</dbReference>
<dbReference type="PROSITE" id="PS50893">
    <property type="entry name" value="ABC_TRANSPORTER_2"/>
    <property type="match status" value="1"/>
</dbReference>
<evidence type="ECO:0000313" key="13">
    <source>
        <dbReference type="Proteomes" id="UP000557217"/>
    </source>
</evidence>
<protein>
    <recommendedName>
        <fullName evidence="10">ABC transporter ATP-binding protein</fullName>
    </recommendedName>
</protein>
<sequence length="284" mass="32328">MNTPLFELKEVSYTYEDGTEALQKINLQIDQGKKIALLGSNGAGKSTLILHLNGLLKPTSGTIYFKGQPLSYSKKELLNVRRKVGIVFQNPETQLFNGTVWDDIAYGPFNLHLAEQERKSLIEKAINQTDVESLLDKPIHFLSVGQKKRVSIAGVLAMDPEVIILDEPTASLDIYYTRKIRKLLNELHCDGRTLILSTHDIDFAYEWADEVVVMHHGEMLYHGAFYRLFEENKDIVKKANLETSIIFEIAQMMKMQGLISKLDDVRSKEKVIDVLHDCFMKAKN</sequence>
<dbReference type="SUPFAM" id="SSF52540">
    <property type="entry name" value="P-loop containing nucleoside triphosphate hydrolases"/>
    <property type="match status" value="1"/>
</dbReference>
<evidence type="ECO:0000256" key="6">
    <source>
        <dbReference type="ARBA" id="ARBA00022840"/>
    </source>
</evidence>
<evidence type="ECO:0000313" key="12">
    <source>
        <dbReference type="EMBL" id="MBB5148698.1"/>
    </source>
</evidence>
<evidence type="ECO:0000256" key="10">
    <source>
        <dbReference type="RuleBase" id="RU364103"/>
    </source>
</evidence>
<dbReference type="Gene3D" id="3.40.50.300">
    <property type="entry name" value="P-loop containing nucleotide triphosphate hydrolases"/>
    <property type="match status" value="1"/>
</dbReference>
<evidence type="ECO:0000256" key="8">
    <source>
        <dbReference type="ARBA" id="ARBA00023136"/>
    </source>
</evidence>
<accession>A0A840PWY5</accession>
<name>A0A840PWY5_URETH</name>
<organism evidence="12 13">
    <name type="scientific">Ureibacillus thermosphaericus</name>
    <dbReference type="NCBI Taxonomy" id="51173"/>
    <lineage>
        <taxon>Bacteria</taxon>
        <taxon>Bacillati</taxon>
        <taxon>Bacillota</taxon>
        <taxon>Bacilli</taxon>
        <taxon>Bacillales</taxon>
        <taxon>Caryophanaceae</taxon>
        <taxon>Ureibacillus</taxon>
    </lineage>
</organism>
<keyword evidence="13" id="KW-1185">Reference proteome</keyword>
<dbReference type="NCBIfam" id="TIGR01166">
    <property type="entry name" value="cbiO"/>
    <property type="match status" value="1"/>
</dbReference>
<reference evidence="12 13" key="1">
    <citation type="submission" date="2020-08" db="EMBL/GenBank/DDBJ databases">
        <title>Genomic Encyclopedia of Type Strains, Phase IV (KMG-IV): sequencing the most valuable type-strain genomes for metagenomic binning, comparative biology and taxonomic classification.</title>
        <authorList>
            <person name="Goeker M."/>
        </authorList>
    </citation>
    <scope>NUCLEOTIDE SEQUENCE [LARGE SCALE GENOMIC DNA]</scope>
    <source>
        <strain evidence="12 13">DSM 10633</strain>
    </source>
</reference>
<dbReference type="GO" id="GO:0016887">
    <property type="term" value="F:ATP hydrolysis activity"/>
    <property type="evidence" value="ECO:0007669"/>
    <property type="project" value="InterPro"/>
</dbReference>
<evidence type="ECO:0000256" key="4">
    <source>
        <dbReference type="ARBA" id="ARBA00022475"/>
    </source>
</evidence>
<dbReference type="GO" id="GO:0015087">
    <property type="term" value="F:cobalt ion transmembrane transporter activity"/>
    <property type="evidence" value="ECO:0007669"/>
    <property type="project" value="UniProtKB-ARBA"/>
</dbReference>
<dbReference type="PROSITE" id="PS00211">
    <property type="entry name" value="ABC_TRANSPORTER_1"/>
    <property type="match status" value="1"/>
</dbReference>
<comment type="similarity">
    <text evidence="2 10">Belongs to the ABC transporter superfamily.</text>
</comment>
<dbReference type="Pfam" id="PF00005">
    <property type="entry name" value="ABC_tran"/>
    <property type="match status" value="1"/>
</dbReference>
<dbReference type="GO" id="GO:0042626">
    <property type="term" value="F:ATPase-coupled transmembrane transporter activity"/>
    <property type="evidence" value="ECO:0007669"/>
    <property type="project" value="TreeGrafter"/>
</dbReference>
<proteinExistence type="inferred from homology"/>
<dbReference type="RefSeq" id="WP_168412201.1">
    <property type="nucleotide sequence ID" value="NZ_JAAXPW010000009.1"/>
</dbReference>
<dbReference type="Proteomes" id="UP000557217">
    <property type="component" value="Unassembled WGS sequence"/>
</dbReference>
<keyword evidence="7" id="KW-1278">Translocase</keyword>
<dbReference type="PANTHER" id="PTHR43553:SF24">
    <property type="entry name" value="ENERGY-COUPLING FACTOR TRANSPORTER ATP-BINDING PROTEIN ECFA1"/>
    <property type="match status" value="1"/>
</dbReference>